<dbReference type="Proteomes" id="UP000231693">
    <property type="component" value="Unassembled WGS sequence"/>
</dbReference>
<name>A0A2M9CYK4_9CELL</name>
<evidence type="ECO:0000313" key="2">
    <source>
        <dbReference type="EMBL" id="PJJ77021.1"/>
    </source>
</evidence>
<evidence type="ECO:0000256" key="1">
    <source>
        <dbReference type="SAM" id="MobiDB-lite"/>
    </source>
</evidence>
<dbReference type="AlphaFoldDB" id="A0A2M9CYK4"/>
<feature type="region of interest" description="Disordered" evidence="1">
    <location>
        <begin position="1"/>
        <end position="20"/>
    </location>
</feature>
<protein>
    <submittedName>
        <fullName evidence="2">Uncharacterized protein</fullName>
    </submittedName>
</protein>
<gene>
    <name evidence="2" type="ORF">CLV28_0233</name>
</gene>
<evidence type="ECO:0000313" key="3">
    <source>
        <dbReference type="Proteomes" id="UP000231693"/>
    </source>
</evidence>
<reference evidence="2 3" key="1">
    <citation type="submission" date="2017-11" db="EMBL/GenBank/DDBJ databases">
        <title>Genomic Encyclopedia of Archaeal and Bacterial Type Strains, Phase II (KMG-II): From Individual Species to Whole Genera.</title>
        <authorList>
            <person name="Goeker M."/>
        </authorList>
    </citation>
    <scope>NUCLEOTIDE SEQUENCE [LARGE SCALE GENOMIC DNA]</scope>
    <source>
        <strain evidence="2 3">DSM 25478</strain>
    </source>
</reference>
<proteinExistence type="predicted"/>
<sequence>MDPIFDRSTRMTTSTDPLVPQGTAFATEMAGDSHE</sequence>
<accession>A0A2M9CYK4</accession>
<dbReference type="EMBL" id="PGFE01000001">
    <property type="protein sequence ID" value="PJJ77021.1"/>
    <property type="molecule type" value="Genomic_DNA"/>
</dbReference>
<comment type="caution">
    <text evidence="2">The sequence shown here is derived from an EMBL/GenBank/DDBJ whole genome shotgun (WGS) entry which is preliminary data.</text>
</comment>
<organism evidence="2 3">
    <name type="scientific">Sediminihabitans luteus</name>
    <dbReference type="NCBI Taxonomy" id="1138585"/>
    <lineage>
        <taxon>Bacteria</taxon>
        <taxon>Bacillati</taxon>
        <taxon>Actinomycetota</taxon>
        <taxon>Actinomycetes</taxon>
        <taxon>Micrococcales</taxon>
        <taxon>Cellulomonadaceae</taxon>
        <taxon>Sediminihabitans</taxon>
    </lineage>
</organism>
<keyword evidence="3" id="KW-1185">Reference proteome</keyword>